<gene>
    <name evidence="2" type="ORF">SLS56_003092</name>
</gene>
<keyword evidence="3" id="KW-1185">Reference proteome</keyword>
<protein>
    <recommendedName>
        <fullName evidence="4">TLC domain-containing protein</fullName>
    </recommendedName>
</protein>
<comment type="caution">
    <text evidence="2">The sequence shown here is derived from an EMBL/GenBank/DDBJ whole genome shotgun (WGS) entry which is preliminary data.</text>
</comment>
<keyword evidence="1" id="KW-1133">Transmembrane helix</keyword>
<keyword evidence="1" id="KW-0472">Membrane</keyword>
<sequence length="292" mass="33507">MEKHDHGHIHLDRPHVDHLLNESVSKLAPYAGLILTICLVIIFLFRIYIFEAFLLERLYGKKYKAMDETVRRGFVNHHVAGTIKVVLLLSAVYPFVDVAFGNATMHSPFAGSKHVTMGDVLVVCSQLFIGMYVFELFYRTHVSPVSVLHHIGAIVIAQSAVAASLDFYHEVDSTIEFILCFVWGAFDVIAEFLPHIAIILYRIYPTEHEFLVKVFRASCFTEFIGTTTETAIVMWLFGSLWSRWTLPFKIITPILHVIFSAAQLWGAIIFRRMWKQQESKVYEKKRESQLPS</sequence>
<dbReference type="EMBL" id="JAJVDC020000023">
    <property type="protein sequence ID" value="KAL1633229.1"/>
    <property type="molecule type" value="Genomic_DNA"/>
</dbReference>
<accession>A0ABR3T0Y2</accession>
<feature type="transmembrane region" description="Helical" evidence="1">
    <location>
        <begin position="175"/>
        <end position="202"/>
    </location>
</feature>
<proteinExistence type="predicted"/>
<dbReference type="Proteomes" id="UP001521116">
    <property type="component" value="Unassembled WGS sequence"/>
</dbReference>
<reference evidence="2 3" key="1">
    <citation type="submission" date="2024-02" db="EMBL/GenBank/DDBJ databases">
        <title>De novo assembly and annotation of 12 fungi associated with fruit tree decline syndrome in Ontario, Canada.</title>
        <authorList>
            <person name="Sulman M."/>
            <person name="Ellouze W."/>
            <person name="Ilyukhin E."/>
        </authorList>
    </citation>
    <scope>NUCLEOTIDE SEQUENCE [LARGE SCALE GENOMIC DNA]</scope>
    <source>
        <strain evidence="2 3">M1-105</strain>
    </source>
</reference>
<feature type="transmembrane region" description="Helical" evidence="1">
    <location>
        <begin position="30"/>
        <end position="54"/>
    </location>
</feature>
<keyword evidence="1" id="KW-0812">Transmembrane</keyword>
<organism evidence="2 3">
    <name type="scientific">Neofusicoccum ribis</name>
    <dbReference type="NCBI Taxonomy" id="45134"/>
    <lineage>
        <taxon>Eukaryota</taxon>
        <taxon>Fungi</taxon>
        <taxon>Dikarya</taxon>
        <taxon>Ascomycota</taxon>
        <taxon>Pezizomycotina</taxon>
        <taxon>Dothideomycetes</taxon>
        <taxon>Dothideomycetes incertae sedis</taxon>
        <taxon>Botryosphaeriales</taxon>
        <taxon>Botryosphaeriaceae</taxon>
        <taxon>Neofusicoccum</taxon>
    </lineage>
</organism>
<name>A0ABR3T0Y2_9PEZI</name>
<feature type="transmembrane region" description="Helical" evidence="1">
    <location>
        <begin position="116"/>
        <end position="138"/>
    </location>
</feature>
<evidence type="ECO:0000313" key="2">
    <source>
        <dbReference type="EMBL" id="KAL1633229.1"/>
    </source>
</evidence>
<feature type="transmembrane region" description="Helical" evidence="1">
    <location>
        <begin position="250"/>
        <end position="270"/>
    </location>
</feature>
<evidence type="ECO:0000256" key="1">
    <source>
        <dbReference type="SAM" id="Phobius"/>
    </source>
</evidence>
<feature type="transmembrane region" description="Helical" evidence="1">
    <location>
        <begin position="214"/>
        <end position="238"/>
    </location>
</feature>
<feature type="transmembrane region" description="Helical" evidence="1">
    <location>
        <begin position="75"/>
        <end position="96"/>
    </location>
</feature>
<evidence type="ECO:0000313" key="3">
    <source>
        <dbReference type="Proteomes" id="UP001521116"/>
    </source>
</evidence>
<evidence type="ECO:0008006" key="4">
    <source>
        <dbReference type="Google" id="ProtNLM"/>
    </source>
</evidence>
<feature type="transmembrane region" description="Helical" evidence="1">
    <location>
        <begin position="150"/>
        <end position="169"/>
    </location>
</feature>